<reference evidence="2" key="1">
    <citation type="journal article" date="2021" name="Evol. Appl.">
        <title>The genome of the Pyrenean desman and the effects of bottlenecks and inbreeding on the genomic landscape of an endangered species.</title>
        <authorList>
            <person name="Escoda L."/>
            <person name="Castresana J."/>
        </authorList>
    </citation>
    <scope>NUCLEOTIDE SEQUENCE</scope>
    <source>
        <strain evidence="2">IBE-C5619</strain>
    </source>
</reference>
<evidence type="ECO:0000313" key="2">
    <source>
        <dbReference type="EMBL" id="KAG8509414.1"/>
    </source>
</evidence>
<feature type="region of interest" description="Disordered" evidence="1">
    <location>
        <begin position="112"/>
        <end position="148"/>
    </location>
</feature>
<evidence type="ECO:0000256" key="1">
    <source>
        <dbReference type="SAM" id="MobiDB-lite"/>
    </source>
</evidence>
<protein>
    <submittedName>
        <fullName evidence="2">Protein S100-A10</fullName>
    </submittedName>
</protein>
<feature type="region of interest" description="Disordered" evidence="1">
    <location>
        <begin position="183"/>
        <end position="204"/>
    </location>
</feature>
<dbReference type="Proteomes" id="UP000700334">
    <property type="component" value="Unassembled WGS sequence"/>
</dbReference>
<feature type="compositionally biased region" description="Basic and acidic residues" evidence="1">
    <location>
        <begin position="112"/>
        <end position="121"/>
    </location>
</feature>
<dbReference type="EMBL" id="JAGFMF010011946">
    <property type="protein sequence ID" value="KAG8509414.1"/>
    <property type="molecule type" value="Genomic_DNA"/>
</dbReference>
<comment type="caution">
    <text evidence="2">The sequence shown here is derived from an EMBL/GenBank/DDBJ whole genome shotgun (WGS) entry which is preliminary data.</text>
</comment>
<keyword evidence="3" id="KW-1185">Reference proteome</keyword>
<gene>
    <name evidence="2" type="ORF">J0S82_014891</name>
</gene>
<evidence type="ECO:0000313" key="3">
    <source>
        <dbReference type="Proteomes" id="UP000700334"/>
    </source>
</evidence>
<name>A0A8J5ZTR3_GALPY</name>
<proteinExistence type="predicted"/>
<organism evidence="2 3">
    <name type="scientific">Galemys pyrenaicus</name>
    <name type="common">Iberian desman</name>
    <name type="synonym">Pyrenean desman</name>
    <dbReference type="NCBI Taxonomy" id="202257"/>
    <lineage>
        <taxon>Eukaryota</taxon>
        <taxon>Metazoa</taxon>
        <taxon>Chordata</taxon>
        <taxon>Craniata</taxon>
        <taxon>Vertebrata</taxon>
        <taxon>Euteleostomi</taxon>
        <taxon>Mammalia</taxon>
        <taxon>Eutheria</taxon>
        <taxon>Laurasiatheria</taxon>
        <taxon>Eulipotyphla</taxon>
        <taxon>Talpidae</taxon>
        <taxon>Galemys</taxon>
    </lineage>
</organism>
<dbReference type="AlphaFoldDB" id="A0A8J5ZTR3"/>
<accession>A0A8J5ZTR3</accession>
<feature type="compositionally biased region" description="Polar residues" evidence="1">
    <location>
        <begin position="128"/>
        <end position="137"/>
    </location>
</feature>
<sequence length="204" mass="23189">MTVPVTQDAFHPPRVLLRLNCVFGILKVTDIKNLDWFRFQIRMQRQNRRGDLVPNAQLKKQISSPAQLSSALSKLLVLLGQGFKNAFTSEHSMETVPLHRFARDKGYSTKEVSRVSKEKEFPGFLENQRPSGRGQNNSGSGPAPRRRSGRPGYFRWWLADLMVACSDYAVVLIRRKAAQWAARRGSLPREHHPRSHRAPPLPPG</sequence>